<dbReference type="InterPro" id="IPR005225">
    <property type="entry name" value="Small_GTP-bd"/>
</dbReference>
<dbReference type="GO" id="GO:0016020">
    <property type="term" value="C:membrane"/>
    <property type="evidence" value="ECO:0007669"/>
    <property type="project" value="InterPro"/>
</dbReference>
<keyword evidence="5" id="KW-1185">Reference proteome</keyword>
<name>A0A0D2WJX6_CAPO3</name>
<proteinExistence type="predicted"/>
<dbReference type="PROSITE" id="PS51420">
    <property type="entry name" value="RHO"/>
    <property type="match status" value="1"/>
</dbReference>
<dbReference type="SMART" id="SM00173">
    <property type="entry name" value="RAS"/>
    <property type="match status" value="1"/>
</dbReference>
<dbReference type="SUPFAM" id="SSF52540">
    <property type="entry name" value="P-loop containing nucleoside triphosphate hydrolases"/>
    <property type="match status" value="1"/>
</dbReference>
<dbReference type="CDD" id="cd00876">
    <property type="entry name" value="Ras"/>
    <property type="match status" value="1"/>
</dbReference>
<protein>
    <submittedName>
        <fullName evidence="4">RasG protein</fullName>
    </submittedName>
</protein>
<reference evidence="5" key="1">
    <citation type="submission" date="2011-02" db="EMBL/GenBank/DDBJ databases">
        <title>The Genome Sequence of Capsaspora owczarzaki ATCC 30864.</title>
        <authorList>
            <person name="Russ C."/>
            <person name="Cuomo C."/>
            <person name="Burger G."/>
            <person name="Gray M.W."/>
            <person name="Holland P.W.H."/>
            <person name="King N."/>
            <person name="Lang F.B.F."/>
            <person name="Roger A.J."/>
            <person name="Ruiz-Trillo I."/>
            <person name="Young S.K."/>
            <person name="Zeng Q."/>
            <person name="Gargeya S."/>
            <person name="Alvarado L."/>
            <person name="Berlin A."/>
            <person name="Chapman S.B."/>
            <person name="Chen Z."/>
            <person name="Freedman E."/>
            <person name="Gellesch M."/>
            <person name="Goldberg J."/>
            <person name="Griggs A."/>
            <person name="Gujja S."/>
            <person name="Heilman E."/>
            <person name="Heiman D."/>
            <person name="Howarth C."/>
            <person name="Mehta T."/>
            <person name="Neiman D."/>
            <person name="Pearson M."/>
            <person name="Roberts A."/>
            <person name="Saif S."/>
            <person name="Shea T."/>
            <person name="Shenoy N."/>
            <person name="Sisk P."/>
            <person name="Stolte C."/>
            <person name="Sykes S."/>
            <person name="White J."/>
            <person name="Yandava C."/>
            <person name="Haas B."/>
            <person name="Nusbaum C."/>
            <person name="Birren B."/>
        </authorList>
    </citation>
    <scope>NUCLEOTIDE SEQUENCE</scope>
    <source>
        <strain evidence="5">ATCC 30864</strain>
    </source>
</reference>
<dbReference type="InterPro" id="IPR020849">
    <property type="entry name" value="Small_GTPase_Ras-type"/>
</dbReference>
<dbReference type="FunFam" id="3.40.50.300:FF:001423">
    <property type="entry name" value="Ras family GTPase"/>
    <property type="match status" value="1"/>
</dbReference>
<sequence length="193" mass="21578">MTDIKICVVGSGGVGKSCVTVRFLKQKFAEYYDPTIEESYRKPVTVDEKDYELEIVDTAGQDEFASFRDSSLDYGDGFLLVFGINSPSSFAELQELRKKILLMKEADSYPMVIVGNKKDLPPDQRTVSEAEVQAFCESINCPYYETSAKTGLNVEEVFFEVVRQIRKSKPELNKPGAAVAEKKEKKGGKCTIL</sequence>
<dbReference type="PRINTS" id="PR00449">
    <property type="entry name" value="RASTRNSFRMNG"/>
</dbReference>
<dbReference type="PANTHER" id="PTHR24070">
    <property type="entry name" value="RAS, DI-RAS, AND RHEB FAMILY MEMBERS OF SMALL GTPASE SUPERFAMILY"/>
    <property type="match status" value="1"/>
</dbReference>
<dbReference type="PhylomeDB" id="A0A0D2WJX6"/>
<dbReference type="OMA" id="CESINCP"/>
<dbReference type="InParanoid" id="A0A0D2WJX6"/>
<organism evidence="4 5">
    <name type="scientific">Capsaspora owczarzaki (strain ATCC 30864)</name>
    <dbReference type="NCBI Taxonomy" id="595528"/>
    <lineage>
        <taxon>Eukaryota</taxon>
        <taxon>Filasterea</taxon>
        <taxon>Capsaspora</taxon>
    </lineage>
</organism>
<dbReference type="SMART" id="SM00175">
    <property type="entry name" value="RAB"/>
    <property type="match status" value="1"/>
</dbReference>
<dbReference type="InterPro" id="IPR027417">
    <property type="entry name" value="P-loop_NTPase"/>
</dbReference>
<dbReference type="InterPro" id="IPR001806">
    <property type="entry name" value="Small_GTPase"/>
</dbReference>
<dbReference type="RefSeq" id="XP_004364630.1">
    <property type="nucleotide sequence ID" value="XM_004364573.2"/>
</dbReference>
<feature type="region of interest" description="Disordered" evidence="3">
    <location>
        <begin position="173"/>
        <end position="193"/>
    </location>
</feature>
<dbReference type="Gene3D" id="3.40.50.300">
    <property type="entry name" value="P-loop containing nucleotide triphosphate hydrolases"/>
    <property type="match status" value="1"/>
</dbReference>
<dbReference type="STRING" id="595528.A0A0D2WJX6"/>
<dbReference type="EMBL" id="KE346361">
    <property type="protein sequence ID" value="KJE90450.1"/>
    <property type="molecule type" value="Genomic_DNA"/>
</dbReference>
<dbReference type="Pfam" id="PF00071">
    <property type="entry name" value="Ras"/>
    <property type="match status" value="1"/>
</dbReference>
<dbReference type="NCBIfam" id="TIGR00231">
    <property type="entry name" value="small_GTP"/>
    <property type="match status" value="1"/>
</dbReference>
<evidence type="ECO:0000313" key="4">
    <source>
        <dbReference type="EMBL" id="KJE90450.1"/>
    </source>
</evidence>
<accession>A0A0D2WJX6</accession>
<dbReference type="GO" id="GO:0005525">
    <property type="term" value="F:GTP binding"/>
    <property type="evidence" value="ECO:0007669"/>
    <property type="project" value="UniProtKB-KW"/>
</dbReference>
<dbReference type="PROSITE" id="PS51419">
    <property type="entry name" value="RAB"/>
    <property type="match status" value="1"/>
</dbReference>
<dbReference type="AlphaFoldDB" id="A0A0D2WJX6"/>
<evidence type="ECO:0000256" key="2">
    <source>
        <dbReference type="ARBA" id="ARBA00023134"/>
    </source>
</evidence>
<dbReference type="PROSITE" id="PS51421">
    <property type="entry name" value="RAS"/>
    <property type="match status" value="1"/>
</dbReference>
<evidence type="ECO:0000256" key="3">
    <source>
        <dbReference type="SAM" id="MobiDB-lite"/>
    </source>
</evidence>
<keyword evidence="1" id="KW-0547">Nucleotide-binding</keyword>
<gene>
    <name evidence="4" type="ORF">CAOG_001762</name>
</gene>
<evidence type="ECO:0000313" key="5">
    <source>
        <dbReference type="Proteomes" id="UP000008743"/>
    </source>
</evidence>
<dbReference type="Proteomes" id="UP000008743">
    <property type="component" value="Unassembled WGS sequence"/>
</dbReference>
<dbReference type="SMART" id="SM00174">
    <property type="entry name" value="RHO"/>
    <property type="match status" value="1"/>
</dbReference>
<dbReference type="OrthoDB" id="5976022at2759"/>
<dbReference type="GO" id="GO:0003924">
    <property type="term" value="F:GTPase activity"/>
    <property type="evidence" value="ECO:0007669"/>
    <property type="project" value="InterPro"/>
</dbReference>
<dbReference type="GO" id="GO:0007165">
    <property type="term" value="P:signal transduction"/>
    <property type="evidence" value="ECO:0007669"/>
    <property type="project" value="InterPro"/>
</dbReference>
<evidence type="ECO:0000256" key="1">
    <source>
        <dbReference type="ARBA" id="ARBA00022741"/>
    </source>
</evidence>
<dbReference type="eggNOG" id="KOG0395">
    <property type="taxonomic scope" value="Eukaryota"/>
</dbReference>
<keyword evidence="2" id="KW-0342">GTP-binding</keyword>